<gene>
    <name evidence="3" type="ORF">J4H85_10420</name>
</gene>
<protein>
    <submittedName>
        <fullName evidence="3">GGDEF domain-containing protein</fullName>
    </submittedName>
</protein>
<dbReference type="NCBIfam" id="TIGR00254">
    <property type="entry name" value="GGDEF"/>
    <property type="match status" value="1"/>
</dbReference>
<accession>A0A939QEI5</accession>
<feature type="transmembrane region" description="Helical" evidence="1">
    <location>
        <begin position="86"/>
        <end position="105"/>
    </location>
</feature>
<evidence type="ECO:0000313" key="4">
    <source>
        <dbReference type="Proteomes" id="UP000668403"/>
    </source>
</evidence>
<feature type="transmembrane region" description="Helical" evidence="1">
    <location>
        <begin position="31"/>
        <end position="50"/>
    </location>
</feature>
<reference evidence="3" key="1">
    <citation type="submission" date="2021-03" db="EMBL/GenBank/DDBJ databases">
        <title>Leucobacter chromiisoli sp. nov., isolated from chromium-containing soil of chemical plant.</title>
        <authorList>
            <person name="Xu Z."/>
        </authorList>
    </citation>
    <scope>NUCLEOTIDE SEQUENCE</scope>
    <source>
        <strain evidence="3">K 70/01</strain>
    </source>
</reference>
<feature type="transmembrane region" description="Helical" evidence="1">
    <location>
        <begin position="62"/>
        <end position="79"/>
    </location>
</feature>
<dbReference type="RefSeq" id="WP_208239357.1">
    <property type="nucleotide sequence ID" value="NZ_BAAAQU010000002.1"/>
</dbReference>
<dbReference type="PROSITE" id="PS50887">
    <property type="entry name" value="GGDEF"/>
    <property type="match status" value="1"/>
</dbReference>
<sequence length="336" mass="37284">MRRAVRGVPESRVRAGGDAVLHRFAAWQTPFSVVSGLMPGVLVLVFATDLIVGHEGANRTQILWWIVLFGIATTLPFALGRRYPAWLGLVMVAFYAGWITYFIVWVNHVHAHISALLELPMVALYLGWFFRPGIGRPFMFVCVVAVIVAVSLNPEVAGPGIPSWITTGYAIMIAGLGFEGGVFIRRVADARLERDELTGALNRRGLDRLARLTASRAARRDVQLTCVVIDFDHFKEINDSAGHAAGDTALRDTVLHWMSHMNRSDLIARTGGDEFVIILHCCTEDGRMLVEEVQRSSPHPWSYGISAFPSGDTLDRAIARADEHLYRARGNRRRNA</sequence>
<dbReference type="PANTHER" id="PTHR45138">
    <property type="entry name" value="REGULATORY COMPONENTS OF SENSORY TRANSDUCTION SYSTEM"/>
    <property type="match status" value="1"/>
</dbReference>
<keyword evidence="1" id="KW-1133">Transmembrane helix</keyword>
<dbReference type="EMBL" id="JAGFBF010000005">
    <property type="protein sequence ID" value="MBO2990406.1"/>
    <property type="molecule type" value="Genomic_DNA"/>
</dbReference>
<feature type="transmembrane region" description="Helical" evidence="1">
    <location>
        <begin position="137"/>
        <end position="152"/>
    </location>
</feature>
<dbReference type="PANTHER" id="PTHR45138:SF9">
    <property type="entry name" value="DIGUANYLATE CYCLASE DGCM-RELATED"/>
    <property type="match status" value="1"/>
</dbReference>
<keyword evidence="1" id="KW-0812">Transmembrane</keyword>
<evidence type="ECO:0000259" key="2">
    <source>
        <dbReference type="PROSITE" id="PS50887"/>
    </source>
</evidence>
<name>A0A939QEI5_9MICO</name>
<feature type="transmembrane region" description="Helical" evidence="1">
    <location>
        <begin position="164"/>
        <end position="184"/>
    </location>
</feature>
<dbReference type="InterPro" id="IPR043128">
    <property type="entry name" value="Rev_trsase/Diguanyl_cyclase"/>
</dbReference>
<feature type="domain" description="GGDEF" evidence="2">
    <location>
        <begin position="222"/>
        <end position="336"/>
    </location>
</feature>
<comment type="caution">
    <text evidence="3">The sequence shown here is derived from an EMBL/GenBank/DDBJ whole genome shotgun (WGS) entry which is preliminary data.</text>
</comment>
<dbReference type="InterPro" id="IPR000160">
    <property type="entry name" value="GGDEF_dom"/>
</dbReference>
<proteinExistence type="predicted"/>
<evidence type="ECO:0000313" key="3">
    <source>
        <dbReference type="EMBL" id="MBO2990406.1"/>
    </source>
</evidence>
<organism evidence="3 4">
    <name type="scientific">Leucobacter tardus</name>
    <dbReference type="NCBI Taxonomy" id="501483"/>
    <lineage>
        <taxon>Bacteria</taxon>
        <taxon>Bacillati</taxon>
        <taxon>Actinomycetota</taxon>
        <taxon>Actinomycetes</taxon>
        <taxon>Micrococcales</taxon>
        <taxon>Microbacteriaceae</taxon>
        <taxon>Leucobacter</taxon>
    </lineage>
</organism>
<dbReference type="Proteomes" id="UP000668403">
    <property type="component" value="Unassembled WGS sequence"/>
</dbReference>
<dbReference type="AlphaFoldDB" id="A0A939QEI5"/>
<dbReference type="GO" id="GO:0052621">
    <property type="term" value="F:diguanylate cyclase activity"/>
    <property type="evidence" value="ECO:0007669"/>
    <property type="project" value="TreeGrafter"/>
</dbReference>
<evidence type="ECO:0000256" key="1">
    <source>
        <dbReference type="SAM" id="Phobius"/>
    </source>
</evidence>
<dbReference type="InterPro" id="IPR029787">
    <property type="entry name" value="Nucleotide_cyclase"/>
</dbReference>
<dbReference type="Pfam" id="PF00990">
    <property type="entry name" value="GGDEF"/>
    <property type="match status" value="1"/>
</dbReference>
<feature type="transmembrane region" description="Helical" evidence="1">
    <location>
        <begin position="111"/>
        <end position="130"/>
    </location>
</feature>
<dbReference type="InterPro" id="IPR050469">
    <property type="entry name" value="Diguanylate_Cyclase"/>
</dbReference>
<dbReference type="CDD" id="cd01949">
    <property type="entry name" value="GGDEF"/>
    <property type="match status" value="1"/>
</dbReference>
<dbReference type="SMART" id="SM00267">
    <property type="entry name" value="GGDEF"/>
    <property type="match status" value="1"/>
</dbReference>
<dbReference type="Gene3D" id="3.30.70.270">
    <property type="match status" value="1"/>
</dbReference>
<keyword evidence="1" id="KW-0472">Membrane</keyword>
<dbReference type="SUPFAM" id="SSF55073">
    <property type="entry name" value="Nucleotide cyclase"/>
    <property type="match status" value="1"/>
</dbReference>
<keyword evidence="4" id="KW-1185">Reference proteome</keyword>